<evidence type="ECO:0000313" key="4">
    <source>
        <dbReference type="Proteomes" id="UP000031914"/>
    </source>
</evidence>
<evidence type="ECO:0008006" key="6">
    <source>
        <dbReference type="Google" id="ProtNLM"/>
    </source>
</evidence>
<organism evidence="3 5">
    <name type="scientific">Yersinia rohdei</name>
    <dbReference type="NCBI Taxonomy" id="29485"/>
    <lineage>
        <taxon>Bacteria</taxon>
        <taxon>Pseudomonadati</taxon>
        <taxon>Pseudomonadota</taxon>
        <taxon>Gammaproteobacteria</taxon>
        <taxon>Enterobacterales</taxon>
        <taxon>Yersiniaceae</taxon>
        <taxon>Yersinia</taxon>
    </lineage>
</organism>
<name>A0A0U1HNY0_YERRO</name>
<dbReference type="AlphaFoldDB" id="A0A0U1HNY0"/>
<sequence length="143" mass="15783">MPALQGISQLIHRMRANKKRLCGMLLVACWFILNAQLAVAGHQCDITPTASPVFTQHQGHLQHAMPSMMDMSHGQAQNSLCEKHCIPDAVQSDSGMLVLAALPTQTELVLAERAQTPRTSRLGWFTPPIVGPPTEIVFCRFRE</sequence>
<reference evidence="3 5" key="2">
    <citation type="submission" date="2015-03" db="EMBL/GenBank/DDBJ databases">
        <authorList>
            <person name="Murphy D."/>
        </authorList>
    </citation>
    <scope>NUCLEOTIDE SEQUENCE [LARGE SCALE GENOMIC DNA]</scope>
    <source>
        <strain evidence="3 5">68/02</strain>
    </source>
</reference>
<dbReference type="Proteomes" id="UP000042054">
    <property type="component" value="Unassembled WGS sequence"/>
</dbReference>
<feature type="chain" id="PRO_5006709264" description="DUF2946 domain-containing protein" evidence="1">
    <location>
        <begin position="41"/>
        <end position="143"/>
    </location>
</feature>
<dbReference type="STRING" id="29485.CH64_2003"/>
<dbReference type="KEGG" id="yro:CH64_2003"/>
<keyword evidence="4" id="KW-1185">Reference proteome</keyword>
<evidence type="ECO:0000313" key="5">
    <source>
        <dbReference type="Proteomes" id="UP000042054"/>
    </source>
</evidence>
<dbReference type="EMBL" id="CP009787">
    <property type="protein sequence ID" value="AJJ10132.1"/>
    <property type="molecule type" value="Genomic_DNA"/>
</dbReference>
<dbReference type="Proteomes" id="UP000031914">
    <property type="component" value="Chromosome"/>
</dbReference>
<reference evidence="2 4" key="1">
    <citation type="journal article" date="2015" name="Genome Announc.">
        <title>Thirty-Two Complete Genome Assemblies of Nine Yersinia Species, Including Y. pestis, Y. pseudotuberculosis, and Y. enterocolitica.</title>
        <authorList>
            <person name="Johnson S.L."/>
            <person name="Daligault H.E."/>
            <person name="Davenport K.W."/>
            <person name="Jaissle J."/>
            <person name="Frey K.G."/>
            <person name="Ladner J.T."/>
            <person name="Broomall S.M."/>
            <person name="Bishop-Lilly K.A."/>
            <person name="Bruce D.C."/>
            <person name="Coyne S.R."/>
            <person name="Gibbons H.S."/>
            <person name="Lo C.C."/>
            <person name="Munk A.C."/>
            <person name="Rosenzweig C.N."/>
            <person name="Koroleva G.I."/>
            <person name="Palacios G.F."/>
            <person name="Redden C.L."/>
            <person name="Xu Y."/>
            <person name="Minogue T.D."/>
            <person name="Chain P.S."/>
        </authorList>
    </citation>
    <scope>NUCLEOTIDE SEQUENCE [LARGE SCALE GENOMIC DNA]</scope>
    <source>
        <strain evidence="2 4">YRA</strain>
    </source>
</reference>
<evidence type="ECO:0000256" key="1">
    <source>
        <dbReference type="SAM" id="SignalP"/>
    </source>
</evidence>
<accession>A0A0U1HNY0</accession>
<gene>
    <name evidence="2" type="ORF">CH64_2003</name>
    <name evidence="3" type="ORF">ERS008555_00572</name>
</gene>
<dbReference type="EMBL" id="CTKE01000002">
    <property type="protein sequence ID" value="CQI88237.1"/>
    <property type="molecule type" value="Genomic_DNA"/>
</dbReference>
<evidence type="ECO:0000313" key="2">
    <source>
        <dbReference type="EMBL" id="AJJ10132.1"/>
    </source>
</evidence>
<feature type="signal peptide" evidence="1">
    <location>
        <begin position="1"/>
        <end position="40"/>
    </location>
</feature>
<proteinExistence type="predicted"/>
<evidence type="ECO:0000313" key="3">
    <source>
        <dbReference type="EMBL" id="CQI88237.1"/>
    </source>
</evidence>
<protein>
    <recommendedName>
        <fullName evidence="6">DUF2946 domain-containing protein</fullName>
    </recommendedName>
</protein>
<keyword evidence="1" id="KW-0732">Signal</keyword>